<proteinExistence type="predicted"/>
<evidence type="ECO:0000313" key="3">
    <source>
        <dbReference type="Proteomes" id="UP000247437"/>
    </source>
</evidence>
<dbReference type="RefSeq" id="WP_110662145.1">
    <property type="nucleotide sequence ID" value="NZ_PDLL01000486.1"/>
</dbReference>
<dbReference type="Proteomes" id="UP000247437">
    <property type="component" value="Unassembled WGS sequence"/>
</dbReference>
<feature type="compositionally biased region" description="Polar residues" evidence="1">
    <location>
        <begin position="153"/>
        <end position="169"/>
    </location>
</feature>
<organism evidence="2 3">
    <name type="scientific">Pseudomonas jessenii</name>
    <dbReference type="NCBI Taxonomy" id="77298"/>
    <lineage>
        <taxon>Bacteria</taxon>
        <taxon>Pseudomonadati</taxon>
        <taxon>Pseudomonadota</taxon>
        <taxon>Gammaproteobacteria</taxon>
        <taxon>Pseudomonadales</taxon>
        <taxon>Pseudomonadaceae</taxon>
        <taxon>Pseudomonas</taxon>
    </lineage>
</organism>
<evidence type="ECO:0000256" key="1">
    <source>
        <dbReference type="SAM" id="MobiDB-lite"/>
    </source>
</evidence>
<comment type="caution">
    <text evidence="2">The sequence shown here is derived from an EMBL/GenBank/DDBJ whole genome shotgun (WGS) entry which is preliminary data.</text>
</comment>
<dbReference type="AlphaFoldDB" id="A0A2W0EN12"/>
<dbReference type="InterPro" id="IPR012902">
    <property type="entry name" value="N_methyl_site"/>
</dbReference>
<dbReference type="NCBIfam" id="TIGR02532">
    <property type="entry name" value="IV_pilin_GFxxxE"/>
    <property type="match status" value="1"/>
</dbReference>
<protein>
    <submittedName>
        <fullName evidence="2">General secretion pathway protein GspG</fullName>
    </submittedName>
</protein>
<sequence>MWQGKLSLIAPSHRCAKGFTLIELLLTLALLATLSTVAYPLTAVMGKRDRELELQRSLREIRRAIDSYKEAADDGRIEKSISDSGYPPNLQALVQGVTDKSDIKGRKLFFLRRIPRDPVCECPELPPIDTWQLRSYQSSVDNPSEGEDVFDVSSRNQRESLNGTPYTRW</sequence>
<evidence type="ECO:0000313" key="2">
    <source>
        <dbReference type="EMBL" id="PYY67485.1"/>
    </source>
</evidence>
<dbReference type="InterPro" id="IPR045584">
    <property type="entry name" value="Pilin-like"/>
</dbReference>
<gene>
    <name evidence="2" type="ORF">CRX42_26760</name>
</gene>
<dbReference type="PROSITE" id="PS00409">
    <property type="entry name" value="PROKAR_NTER_METHYL"/>
    <property type="match status" value="1"/>
</dbReference>
<dbReference type="Pfam" id="PF07963">
    <property type="entry name" value="N_methyl"/>
    <property type="match status" value="1"/>
</dbReference>
<accession>A0A2W0EN12</accession>
<dbReference type="OrthoDB" id="9790526at2"/>
<dbReference type="SUPFAM" id="SSF54523">
    <property type="entry name" value="Pili subunits"/>
    <property type="match status" value="1"/>
</dbReference>
<feature type="region of interest" description="Disordered" evidence="1">
    <location>
        <begin position="136"/>
        <end position="169"/>
    </location>
</feature>
<dbReference type="Gene3D" id="3.30.700.10">
    <property type="entry name" value="Glycoprotein, Type 4 Pilin"/>
    <property type="match status" value="1"/>
</dbReference>
<name>A0A2W0EN12_PSEJE</name>
<reference evidence="2 3" key="1">
    <citation type="journal article" date="2018" name="Appl. Microbiol. Biotechnol.">
        <title>Characterization of the caprolactam degradation pathway in Pseudomonas jessenii using mass spectrometry-based proteomics.</title>
        <authorList>
            <person name="Otzen M."/>
            <person name="Palacio C."/>
            <person name="Janssen D.B."/>
        </authorList>
    </citation>
    <scope>NUCLEOTIDE SEQUENCE [LARGE SCALE GENOMIC DNA]</scope>
    <source>
        <strain evidence="2 3">GO3</strain>
    </source>
</reference>
<dbReference type="EMBL" id="PDLL01000486">
    <property type="protein sequence ID" value="PYY67485.1"/>
    <property type="molecule type" value="Genomic_DNA"/>
</dbReference>